<dbReference type="GO" id="GO:0030951">
    <property type="term" value="P:establishment or maintenance of microtubule cytoskeleton polarity"/>
    <property type="evidence" value="ECO:0007669"/>
    <property type="project" value="InterPro"/>
</dbReference>
<dbReference type="Pfam" id="PF21041">
    <property type="entry name" value="XMAP215_CLASP_TOG"/>
    <property type="match status" value="5"/>
</dbReference>
<dbReference type="FunFam" id="1.25.10.10:FF:000063">
    <property type="entry name" value="Putative cytoskeleton-associated protein 5"/>
    <property type="match status" value="1"/>
</dbReference>
<evidence type="ECO:0000256" key="1">
    <source>
        <dbReference type="ARBA" id="ARBA00004300"/>
    </source>
</evidence>
<evidence type="ECO:0000256" key="6">
    <source>
        <dbReference type="ARBA" id="ARBA00022618"/>
    </source>
</evidence>
<feature type="region of interest" description="Disordered" evidence="15">
    <location>
        <begin position="806"/>
        <end position="830"/>
    </location>
</feature>
<evidence type="ECO:0000256" key="12">
    <source>
        <dbReference type="ARBA" id="ARBA00023328"/>
    </source>
</evidence>
<dbReference type="GO" id="GO:0005874">
    <property type="term" value="C:microtubule"/>
    <property type="evidence" value="ECO:0007669"/>
    <property type="project" value="UniProtKB-ARBA"/>
</dbReference>
<feature type="region of interest" description="Disordered" evidence="15">
    <location>
        <begin position="1102"/>
        <end position="1134"/>
    </location>
</feature>
<dbReference type="FunFam" id="1.25.10.10:FF:000019">
    <property type="entry name" value="Cytoskeleton-associated protein 5"/>
    <property type="match status" value="1"/>
</dbReference>
<dbReference type="GO" id="GO:0051231">
    <property type="term" value="P:spindle elongation"/>
    <property type="evidence" value="ECO:0007669"/>
    <property type="project" value="UniProtKB-ARBA"/>
</dbReference>
<sequence length="2117" mass="231948">MEEDTEYKKLPIDERCVHKLWKARVDGYEEAAKLFRTIDDEKSPEWNKYLGLIKKFVTDSNAVAQEKGLEAALVFVENSGNAGKTVGEVMGGIITKCIGAPKAKTKDLAVQITLMYVEIEKHEVVLEELLKGTDQKNPKIVAACVAAVTQALREFGSKVMSIKPIVKKLPTLLSDRDKAVRDESKALTIEIYRWIGAAFKSQIASLPAVLLAELEAEFEKVSGEKAVPTRYLRSQQEKQMLAAVAISSGDADDGGDADEVDDAEEIDPMDLIDPVDILSKLPKDFYEKLEAKKWQERKESLEALETLLQNPKLQPGDYGDVVRALKKVITKDSNVVLVALGGKCLAMLAKGLGKKFNTYAGACVPAVLEKFKEKKANVVTALRDAIDAMYPATTLESIQEDILEALANKNPSVKMETASFLARAFSKTLPTILNKKLLKAYVTALTKTLNEPDPAVRDASAEALGTLMKLVGEKAIAPYIAEVDALKQAKIKECCEKAVITIKIPGPKKERPATAPPKTGSGPATGAVKKGGSTEPKPVARPATAGVKKPAATKKAAAGGGGSGVAKSASASKVLPMERDMSPEEIDDRAAEILPADVMQGLGDSNWKTRLAAVESLTGVIADLDPKGGHSQVVLRTLAKKPGLKDTNFQVLKVKLENVRAAVERLGITVTTADYIMNDITEKLGDAKNSGPAGLALTAIAEAIKLEYAVAKVMEFAFEQKSPKVQQEALTWVNNAIKEFGFQVNPKLLLEDSKKAVQSINPAVRAAGIALLGTMYLFMGNTLAMFFENEKPALKQQIQTEFDKCAGQRPPAPTRGLSKCGSKASVDDLDDDGEVEEQPAINMNDLLPRVDISSQITEALLVEISDKNWKTRNEGLEKLRAIIGEAKLIKSNLGDLPQVLAQRLVDSNAKIAQTSVEICQQIAVAMGPPCKQYVRVWFPGIVKGLGDSKAFIRSACIACINIMGDQAGYKEFFEGEMIADALKTGSPALKTEVWGWLAEKLPGLPTKSIQKDELHSMLPHLYANICDRNADVRKNANEAVLGIMIHLGYEGMMKALDKQKPTSKKDIQAALDKARPNLPVKPLPKNKQQAPIVEEPTKVVRPGTAKIQKSASGAAAKANAPPASSRKKEEEVDTSPLLAINNMKSQRLLDEQKLKVLKWTFTTPREEFTDLLKEQMTSANVNKGLIANMFHDDFRYHLKVIDALIEDLPKNDKGLICNLDLIMKWLSLRFYDTNPSVLLKGLDYLNLVFMMLIEKQYVLAENEGSSFVPHLLTKIGDPKDVVRNGVRSLLRQICLVYPFAKVFVFIMDALKSKNARQRAECLDELGYLIETYGLTVCQPTQQAALKEIAKHISDRDNSVRNAALNTVVQAYFLAGEKVYKLIGQLSEKDLSMLDERIKRSKKTAAVVKKPASIEIVKVPSSAEVNAADNGDPVVVEEEDIVVPPMEQPEEVAIPIVRKRRSVVFNDTIRFNDSTSGRFNDEGEESGPNAHKRLREEPHANSPVSAMKKPPEVVNVPSKPSGPFKLDENVIAEIECNWVKAEQHRKLDLPKIDVSFIYDSITVIPVRGVAYPEDKFQQLLARTLHRPISAHSRDYAMSPPSHMRSPAYGGGGGSNKPKPTANLADALPKLDPNLLRIIRGIGSADVYTAHAAINELSDILESQEKQAVLRDYEEIYIQSILQQFKYLQQKPLAESLAMYQPLLHSIYSFFASKTLGKNLSVNTIKSIIAVLLGLMADNKLGGSTDDAQFTKVVNGICLKILDRTNFTNLNCALIRLLKESCQTSCLPKFTDLLMKCIWRNVKVIPDRLPDLDYDAVLLEVHEFMLALPSIWWQQRPSDTPLRTVKTIIHNMTKIKGNTILQHLNKIPSHSELNTYILRILKNLNKESSSNAAAVAANNQHAAAVANSNSENNNTQHRSGSRPVHETHEEVSNIFKLISNTDTSQEGLAKLHEFKSRNPDVDILPFLKGASVSFQKYIIDGLAELDVKNQGLGDGNNKAMAGNRVAPSTINPDYWMERLNSLMTKTNPGQQNNSATVNGQYSDNKITDENLNVNQLQQPKVNLLRKEVGGGLGSGLTVPIGSGGGGGMGGTVGGGNSGSISLHRRELLAQKLEQLKQQK</sequence>
<dbReference type="GO" id="GO:0000922">
    <property type="term" value="C:spindle pole"/>
    <property type="evidence" value="ECO:0007669"/>
    <property type="project" value="UniProtKB-SubCell"/>
</dbReference>
<keyword evidence="7" id="KW-0677">Repeat</keyword>
<feature type="repeat" description="HEAT" evidence="14">
    <location>
        <begin position="441"/>
        <end position="479"/>
    </location>
</feature>
<dbReference type="PROSITE" id="PS50077">
    <property type="entry name" value="HEAT_REPEAT"/>
    <property type="match status" value="1"/>
</dbReference>
<dbReference type="InterPro" id="IPR048491">
    <property type="entry name" value="XMAP215_CLASP_TOG"/>
</dbReference>
<dbReference type="GO" id="GO:0061863">
    <property type="term" value="F:microtubule plus end polymerase"/>
    <property type="evidence" value="ECO:0007669"/>
    <property type="project" value="InterPro"/>
</dbReference>
<dbReference type="InterPro" id="IPR011989">
    <property type="entry name" value="ARM-like"/>
</dbReference>
<keyword evidence="9" id="KW-0995">Kinetochore</keyword>
<feature type="compositionally biased region" description="Low complexity" evidence="15">
    <location>
        <begin position="1105"/>
        <end position="1124"/>
    </location>
</feature>
<dbReference type="Gene3D" id="1.25.10.10">
    <property type="entry name" value="Leucine-rich Repeat Variant"/>
    <property type="match status" value="5"/>
</dbReference>
<evidence type="ECO:0000256" key="3">
    <source>
        <dbReference type="ARBA" id="ARBA00004647"/>
    </source>
</evidence>
<keyword evidence="4" id="KW-0158">Chromosome</keyword>
<evidence type="ECO:0000256" key="11">
    <source>
        <dbReference type="ARBA" id="ARBA00023306"/>
    </source>
</evidence>
<keyword evidence="6" id="KW-0132">Cell division</keyword>
<feature type="region of interest" description="Disordered" evidence="15">
    <location>
        <begin position="1591"/>
        <end position="1619"/>
    </location>
</feature>
<dbReference type="InterPro" id="IPR045110">
    <property type="entry name" value="XMAP215"/>
</dbReference>
<evidence type="ECO:0000256" key="8">
    <source>
        <dbReference type="ARBA" id="ARBA00022776"/>
    </source>
</evidence>
<dbReference type="GO" id="GO:0051301">
    <property type="term" value="P:cell division"/>
    <property type="evidence" value="ECO:0007669"/>
    <property type="project" value="UniProtKB-KW"/>
</dbReference>
<evidence type="ECO:0000256" key="13">
    <source>
        <dbReference type="ARBA" id="ARBA00025722"/>
    </source>
</evidence>
<evidence type="ECO:0000256" key="4">
    <source>
        <dbReference type="ARBA" id="ARBA00022454"/>
    </source>
</evidence>
<organism evidence="17">
    <name type="scientific">Culex tarsalis</name>
    <name type="common">Encephalitis mosquito</name>
    <dbReference type="NCBI Taxonomy" id="7177"/>
    <lineage>
        <taxon>Eukaryota</taxon>
        <taxon>Metazoa</taxon>
        <taxon>Ecdysozoa</taxon>
        <taxon>Arthropoda</taxon>
        <taxon>Hexapoda</taxon>
        <taxon>Insecta</taxon>
        <taxon>Pterygota</taxon>
        <taxon>Neoptera</taxon>
        <taxon>Endopterygota</taxon>
        <taxon>Diptera</taxon>
        <taxon>Nematocera</taxon>
        <taxon>Culicoidea</taxon>
        <taxon>Culicidae</taxon>
        <taxon>Culicinae</taxon>
        <taxon>Culicini</taxon>
        <taxon>Culex</taxon>
        <taxon>Culex</taxon>
    </lineage>
</organism>
<evidence type="ECO:0000256" key="9">
    <source>
        <dbReference type="ARBA" id="ARBA00022838"/>
    </source>
</evidence>
<dbReference type="InterPro" id="IPR016024">
    <property type="entry name" value="ARM-type_fold"/>
</dbReference>
<dbReference type="SUPFAM" id="SSF48371">
    <property type="entry name" value="ARM repeat"/>
    <property type="match status" value="3"/>
</dbReference>
<dbReference type="PANTHER" id="PTHR12609">
    <property type="entry name" value="MICROTUBULE ASSOCIATED PROTEIN XMAP215"/>
    <property type="match status" value="1"/>
</dbReference>
<dbReference type="GO" id="GO:0051010">
    <property type="term" value="F:microtubule plus-end binding"/>
    <property type="evidence" value="ECO:0007669"/>
    <property type="project" value="InterPro"/>
</dbReference>
<evidence type="ECO:0000256" key="7">
    <source>
        <dbReference type="ARBA" id="ARBA00022737"/>
    </source>
</evidence>
<evidence type="ECO:0000256" key="15">
    <source>
        <dbReference type="SAM" id="MobiDB-lite"/>
    </source>
</evidence>
<feature type="domain" description="TOG" evidence="16">
    <location>
        <begin position="845"/>
        <end position="1080"/>
    </location>
</feature>
<dbReference type="InterPro" id="IPR034085">
    <property type="entry name" value="TOG"/>
</dbReference>
<feature type="region of interest" description="Disordered" evidence="15">
    <location>
        <begin position="1473"/>
        <end position="1519"/>
    </location>
</feature>
<feature type="domain" description="TOG" evidence="16">
    <location>
        <begin position="1"/>
        <end position="227"/>
    </location>
</feature>
<comment type="similarity">
    <text evidence="13">Belongs to the TOG/XMAP215 family.</text>
</comment>
<keyword evidence="11" id="KW-0131">Cell cycle</keyword>
<name>A0A1Q3F0R6_CULTA</name>
<keyword evidence="8" id="KW-0498">Mitosis</keyword>
<dbReference type="FunFam" id="1.25.10.10:FF:000052">
    <property type="entry name" value="Cytoskeleton associated protein 5"/>
    <property type="match status" value="1"/>
</dbReference>
<feature type="domain" description="TOG" evidence="16">
    <location>
        <begin position="270"/>
        <end position="508"/>
    </location>
</feature>
<reference evidence="17" key="1">
    <citation type="submission" date="2017-01" db="EMBL/GenBank/DDBJ databases">
        <title>A deep insight into the sialotranscriptome of adult male and female Cluex tarsalis mosquitoes.</title>
        <authorList>
            <person name="Ribeiro J.M."/>
            <person name="Moreira F."/>
            <person name="Bernard K.A."/>
            <person name="Calvo E."/>
        </authorList>
    </citation>
    <scope>NUCLEOTIDE SEQUENCE</scope>
    <source>
        <strain evidence="17">Kern County</strain>
        <tissue evidence="17">Salivary glands</tissue>
    </source>
</reference>
<evidence type="ECO:0000313" key="17">
    <source>
        <dbReference type="EMBL" id="JAV21153.1"/>
    </source>
</evidence>
<dbReference type="FunFam" id="1.25.10.10:FF:000050">
    <property type="entry name" value="Cytoskeleton-associated protein 5 isoform X1"/>
    <property type="match status" value="1"/>
</dbReference>
<feature type="region of interest" description="Disordered" evidence="15">
    <location>
        <begin position="1904"/>
        <end position="1927"/>
    </location>
</feature>
<evidence type="ECO:0000256" key="14">
    <source>
        <dbReference type="PROSITE-ProRule" id="PRU00103"/>
    </source>
</evidence>
<feature type="domain" description="TOG" evidence="16">
    <location>
        <begin position="1170"/>
        <end position="1406"/>
    </location>
</feature>
<dbReference type="InterPro" id="IPR021133">
    <property type="entry name" value="HEAT_type_2"/>
</dbReference>
<dbReference type="EMBL" id="GFDL01013892">
    <property type="protein sequence ID" value="JAV21153.1"/>
    <property type="molecule type" value="Transcribed_RNA"/>
</dbReference>
<feature type="region of interest" description="Disordered" evidence="15">
    <location>
        <begin position="507"/>
        <end position="572"/>
    </location>
</feature>
<evidence type="ECO:0000259" key="16">
    <source>
        <dbReference type="SMART" id="SM01349"/>
    </source>
</evidence>
<keyword evidence="5" id="KW-0963">Cytoplasm</keyword>
<accession>A0A1Q3F0R6</accession>
<proteinExistence type="inferred from homology"/>
<evidence type="ECO:0000256" key="10">
    <source>
        <dbReference type="ARBA" id="ARBA00023212"/>
    </source>
</evidence>
<dbReference type="GO" id="GO:0046785">
    <property type="term" value="P:microtubule polymerization"/>
    <property type="evidence" value="ECO:0007669"/>
    <property type="project" value="InterPro"/>
</dbReference>
<dbReference type="GO" id="GO:0000776">
    <property type="term" value="C:kinetochore"/>
    <property type="evidence" value="ECO:0007669"/>
    <property type="project" value="UniProtKB-KW"/>
</dbReference>
<comment type="subcellular location">
    <subcellularLocation>
        <location evidence="2">Chromosome</location>
        <location evidence="2">Centromere</location>
        <location evidence="2">Kinetochore</location>
    </subcellularLocation>
    <subcellularLocation>
        <location evidence="1">Cytoplasm</location>
        <location evidence="1">Cytoskeleton</location>
        <location evidence="1">Microtubule organizing center</location>
        <location evidence="1">Centrosome</location>
    </subcellularLocation>
    <subcellularLocation>
        <location evidence="3">Cytoplasm</location>
        <location evidence="3">Cytoskeleton</location>
        <location evidence="3">Spindle pole</location>
    </subcellularLocation>
</comment>
<evidence type="ECO:0000256" key="5">
    <source>
        <dbReference type="ARBA" id="ARBA00022490"/>
    </source>
</evidence>
<dbReference type="FunFam" id="1.25.10.10:FF:000068">
    <property type="entry name" value="cytoskeleton-associated protein 5 isoform X1"/>
    <property type="match status" value="1"/>
</dbReference>
<dbReference type="SMART" id="SM01349">
    <property type="entry name" value="TOG"/>
    <property type="match status" value="5"/>
</dbReference>
<keyword evidence="10" id="KW-0206">Cytoskeleton</keyword>
<feature type="domain" description="TOG" evidence="16">
    <location>
        <begin position="580"/>
        <end position="811"/>
    </location>
</feature>
<protein>
    <submittedName>
        <fullName evidence="17">Putative microtubule-associated protein</fullName>
    </submittedName>
</protein>
<dbReference type="GO" id="GO:0005813">
    <property type="term" value="C:centrosome"/>
    <property type="evidence" value="ECO:0007669"/>
    <property type="project" value="UniProtKB-SubCell"/>
</dbReference>
<feature type="compositionally biased region" description="Low complexity" evidence="15">
    <location>
        <begin position="542"/>
        <end position="557"/>
    </location>
</feature>
<keyword evidence="12" id="KW-0137">Centromere</keyword>
<evidence type="ECO:0000256" key="2">
    <source>
        <dbReference type="ARBA" id="ARBA00004629"/>
    </source>
</evidence>